<dbReference type="Proteomes" id="UP001162480">
    <property type="component" value="Chromosome 28"/>
</dbReference>
<reference evidence="1" key="1">
    <citation type="submission" date="2023-08" db="EMBL/GenBank/DDBJ databases">
        <authorList>
            <person name="Alioto T."/>
            <person name="Alioto T."/>
            <person name="Gomez Garrido J."/>
        </authorList>
    </citation>
    <scope>NUCLEOTIDE SEQUENCE</scope>
</reference>
<accession>A0AA36FKG8</accession>
<evidence type="ECO:0000313" key="2">
    <source>
        <dbReference type="Proteomes" id="UP001162480"/>
    </source>
</evidence>
<protein>
    <submittedName>
        <fullName evidence="1">Uncharacterized protein</fullName>
    </submittedName>
</protein>
<organism evidence="1 2">
    <name type="scientific">Octopus vulgaris</name>
    <name type="common">Common octopus</name>
    <dbReference type="NCBI Taxonomy" id="6645"/>
    <lineage>
        <taxon>Eukaryota</taxon>
        <taxon>Metazoa</taxon>
        <taxon>Spiralia</taxon>
        <taxon>Lophotrochozoa</taxon>
        <taxon>Mollusca</taxon>
        <taxon>Cephalopoda</taxon>
        <taxon>Coleoidea</taxon>
        <taxon>Octopodiformes</taxon>
        <taxon>Octopoda</taxon>
        <taxon>Incirrata</taxon>
        <taxon>Octopodidae</taxon>
        <taxon>Octopus</taxon>
    </lineage>
</organism>
<dbReference type="EMBL" id="OX597841">
    <property type="protein sequence ID" value="CAI9742340.1"/>
    <property type="molecule type" value="Genomic_DNA"/>
</dbReference>
<name>A0AA36FKG8_OCTVU</name>
<proteinExistence type="predicted"/>
<keyword evidence="2" id="KW-1185">Reference proteome</keyword>
<sequence length="116" mass="11300">MVNNIEHFLANSRGVAIAARGVISRDSAGVSARVTVAAVIAGGGTGPVVVAPIGVVRSTTVDVREAIGKSGVDSDAAVVIVSVAAIVGTANVVTDAVIAIVANAVSCGNEYGMTLA</sequence>
<evidence type="ECO:0000313" key="1">
    <source>
        <dbReference type="EMBL" id="CAI9742340.1"/>
    </source>
</evidence>
<gene>
    <name evidence="1" type="ORF">OCTVUL_1B002482</name>
</gene>
<dbReference type="AlphaFoldDB" id="A0AA36FKG8"/>